<accession>A0A5C6X9W8</accession>
<evidence type="ECO:0000313" key="5">
    <source>
        <dbReference type="EMBL" id="TXD36513.1"/>
    </source>
</evidence>
<dbReference type="Gene3D" id="1.25.40.10">
    <property type="entry name" value="Tetratricopeptide repeat domain"/>
    <property type="match status" value="1"/>
</dbReference>
<keyword evidence="2" id="KW-0472">Membrane</keyword>
<keyword evidence="1" id="KW-0802">TPR repeat</keyword>
<dbReference type="EMBL" id="VOSM01000005">
    <property type="protein sequence ID" value="TXD36513.1"/>
    <property type="molecule type" value="Genomic_DNA"/>
</dbReference>
<evidence type="ECO:0000256" key="3">
    <source>
        <dbReference type="SAM" id="SignalP"/>
    </source>
</evidence>
<keyword evidence="6" id="KW-1185">Reference proteome</keyword>
<dbReference type="InterPro" id="IPR013229">
    <property type="entry name" value="PEGA"/>
</dbReference>
<dbReference type="SUPFAM" id="SSF48452">
    <property type="entry name" value="TPR-like"/>
    <property type="match status" value="1"/>
</dbReference>
<feature type="signal peptide" evidence="3">
    <location>
        <begin position="1"/>
        <end position="27"/>
    </location>
</feature>
<dbReference type="Pfam" id="PF13432">
    <property type="entry name" value="TPR_16"/>
    <property type="match status" value="1"/>
</dbReference>
<dbReference type="Pfam" id="PF08308">
    <property type="entry name" value="PEGA"/>
    <property type="match status" value="1"/>
</dbReference>
<evidence type="ECO:0000256" key="2">
    <source>
        <dbReference type="SAM" id="Phobius"/>
    </source>
</evidence>
<name>A0A5C6X9W8_9DELT</name>
<feature type="chain" id="PRO_5022733083" evidence="3">
    <location>
        <begin position="28"/>
        <end position="335"/>
    </location>
</feature>
<evidence type="ECO:0000259" key="4">
    <source>
        <dbReference type="Pfam" id="PF08308"/>
    </source>
</evidence>
<feature type="domain" description="PEGA" evidence="4">
    <location>
        <begin position="136"/>
        <end position="203"/>
    </location>
</feature>
<evidence type="ECO:0000256" key="1">
    <source>
        <dbReference type="PROSITE-ProRule" id="PRU00339"/>
    </source>
</evidence>
<dbReference type="InterPro" id="IPR011990">
    <property type="entry name" value="TPR-like_helical_dom_sf"/>
</dbReference>
<evidence type="ECO:0000313" key="6">
    <source>
        <dbReference type="Proteomes" id="UP000321412"/>
    </source>
</evidence>
<sequence>MMFMKMRVCGAALAAMVVWLFSATAFAADPDQIFEELSEAEKVQLIELIDEGSAAYDDGQFQQAADTFHEAYELAPLPDFLYRLGLAYERLGEDARAVEYYRSFLNQVPQAEERGRIESTIAVIERRLASRAKTAVEVITRPEGARVYVDSKESGMRGVTPIDLNVEAGSYTLFIELDGYEPIEERVQVPEGQTVVLRLGMEPEGGVGPAEPSFMRSTWVPVTLAVVGVGALALTPVFSSQAEAAGREGDEILRRADGRTAANNAAKEAADRREATYNGLAIASPIVGAVALTSAGVIFVWQILSDDPAPERGVSAMGVGPMGEDGMGVGIQGRF</sequence>
<comment type="caution">
    <text evidence="5">The sequence shown here is derived from an EMBL/GenBank/DDBJ whole genome shotgun (WGS) entry which is preliminary data.</text>
</comment>
<dbReference type="InterPro" id="IPR019734">
    <property type="entry name" value="TPR_rpt"/>
</dbReference>
<feature type="transmembrane region" description="Helical" evidence="2">
    <location>
        <begin position="280"/>
        <end position="304"/>
    </location>
</feature>
<keyword evidence="2" id="KW-1133">Transmembrane helix</keyword>
<dbReference type="Proteomes" id="UP000321412">
    <property type="component" value="Unassembled WGS sequence"/>
</dbReference>
<gene>
    <name evidence="5" type="ORF">FRC98_11780</name>
</gene>
<organism evidence="5 6">
    <name type="scientific">Lujinxingia vulgaris</name>
    <dbReference type="NCBI Taxonomy" id="2600176"/>
    <lineage>
        <taxon>Bacteria</taxon>
        <taxon>Deltaproteobacteria</taxon>
        <taxon>Bradymonadales</taxon>
        <taxon>Lujinxingiaceae</taxon>
        <taxon>Lujinxingia</taxon>
    </lineage>
</organism>
<dbReference type="PROSITE" id="PS50005">
    <property type="entry name" value="TPR"/>
    <property type="match status" value="1"/>
</dbReference>
<dbReference type="AlphaFoldDB" id="A0A5C6X9W8"/>
<keyword evidence="3" id="KW-0732">Signal</keyword>
<reference evidence="5 6" key="1">
    <citation type="submission" date="2019-08" db="EMBL/GenBank/DDBJ databases">
        <title>Bradymonadales sp. TMQ4.</title>
        <authorList>
            <person name="Liang Q."/>
        </authorList>
    </citation>
    <scope>NUCLEOTIDE SEQUENCE [LARGE SCALE GENOMIC DNA]</scope>
    <source>
        <strain evidence="5 6">TMQ4</strain>
    </source>
</reference>
<feature type="transmembrane region" description="Helical" evidence="2">
    <location>
        <begin position="219"/>
        <end position="238"/>
    </location>
</feature>
<feature type="repeat" description="TPR" evidence="1">
    <location>
        <begin position="78"/>
        <end position="111"/>
    </location>
</feature>
<proteinExistence type="predicted"/>
<keyword evidence="2" id="KW-0812">Transmembrane</keyword>
<dbReference type="OrthoDB" id="5493489at2"/>
<protein>
    <submittedName>
        <fullName evidence="5">PEGA domain-containing protein</fullName>
    </submittedName>
</protein>